<keyword evidence="4" id="KW-1185">Reference proteome</keyword>
<feature type="signal peptide" evidence="2">
    <location>
        <begin position="1"/>
        <end position="19"/>
    </location>
</feature>
<comment type="caution">
    <text evidence="3">The sequence shown here is derived from an EMBL/GenBank/DDBJ whole genome shotgun (WGS) entry which is preliminary data.</text>
</comment>
<reference evidence="3" key="2">
    <citation type="submission" date="2023-05" db="EMBL/GenBank/DDBJ databases">
        <authorList>
            <consortium name="Lawrence Berkeley National Laboratory"/>
            <person name="Steindorff A."/>
            <person name="Hensen N."/>
            <person name="Bonometti L."/>
            <person name="Westerberg I."/>
            <person name="Brannstrom I.O."/>
            <person name="Guillou S."/>
            <person name="Cros-Aarteil S."/>
            <person name="Calhoun S."/>
            <person name="Haridas S."/>
            <person name="Kuo A."/>
            <person name="Mondo S."/>
            <person name="Pangilinan J."/>
            <person name="Riley R."/>
            <person name="Labutti K."/>
            <person name="Andreopoulos B."/>
            <person name="Lipzen A."/>
            <person name="Chen C."/>
            <person name="Yanf M."/>
            <person name="Daum C."/>
            <person name="Ng V."/>
            <person name="Clum A."/>
            <person name="Ohm R."/>
            <person name="Martin F."/>
            <person name="Silar P."/>
            <person name="Natvig D."/>
            <person name="Lalanne C."/>
            <person name="Gautier V."/>
            <person name="Ament-Velasquez S.L."/>
            <person name="Kruys A."/>
            <person name="Hutchinson M.I."/>
            <person name="Powell A.J."/>
            <person name="Barry K."/>
            <person name="Miller A.N."/>
            <person name="Grigoriev I.V."/>
            <person name="Debuchy R."/>
            <person name="Gladieux P."/>
            <person name="Thoren M.H."/>
            <person name="Johannesson H."/>
        </authorList>
    </citation>
    <scope>NUCLEOTIDE SEQUENCE</scope>
    <source>
        <strain evidence="3">PSN243</strain>
    </source>
</reference>
<feature type="chain" id="PRO_5043709662" evidence="2">
    <location>
        <begin position="20"/>
        <end position="261"/>
    </location>
</feature>
<protein>
    <submittedName>
        <fullName evidence="3">Uncharacterized protein</fullName>
    </submittedName>
</protein>
<sequence length="261" mass="28207">MATFRVALLLQGLALMVNSQTFGSDDYFSVPYYNVTDPPVSQECRDVLNTKLLGCSWTLQTITHFEPPVGYAHVPVVLEDICRPKCRQDLLDWRQRLTSGCKSTDVMRPSTIDYPAVYIPDSYLWVYDTSCYKSKTDGKFCYVVDEIGQLRNKTKIDVCSDCYLGVLAAELSSPVGYTDELAAQFSSATEKCSATGYSFTKTSYSDPTPTAGGSGGPASTSATQTSTGAPASTNPSNSKAPAQMAVSLTQALALAIGWIVL</sequence>
<keyword evidence="2" id="KW-0732">Signal</keyword>
<reference evidence="3" key="1">
    <citation type="journal article" date="2023" name="Mol. Phylogenet. Evol.">
        <title>Genome-scale phylogeny and comparative genomics of the fungal order Sordariales.</title>
        <authorList>
            <person name="Hensen N."/>
            <person name="Bonometti L."/>
            <person name="Westerberg I."/>
            <person name="Brannstrom I.O."/>
            <person name="Guillou S."/>
            <person name="Cros-Aarteil S."/>
            <person name="Calhoun S."/>
            <person name="Haridas S."/>
            <person name="Kuo A."/>
            <person name="Mondo S."/>
            <person name="Pangilinan J."/>
            <person name="Riley R."/>
            <person name="LaButti K."/>
            <person name="Andreopoulos B."/>
            <person name="Lipzen A."/>
            <person name="Chen C."/>
            <person name="Yan M."/>
            <person name="Daum C."/>
            <person name="Ng V."/>
            <person name="Clum A."/>
            <person name="Steindorff A."/>
            <person name="Ohm R.A."/>
            <person name="Martin F."/>
            <person name="Silar P."/>
            <person name="Natvig D.O."/>
            <person name="Lalanne C."/>
            <person name="Gautier V."/>
            <person name="Ament-Velasquez S.L."/>
            <person name="Kruys A."/>
            <person name="Hutchinson M.I."/>
            <person name="Powell A.J."/>
            <person name="Barry K."/>
            <person name="Miller A.N."/>
            <person name="Grigoriev I.V."/>
            <person name="Debuchy R."/>
            <person name="Gladieux P."/>
            <person name="Hiltunen Thoren M."/>
            <person name="Johannesson H."/>
        </authorList>
    </citation>
    <scope>NUCLEOTIDE SEQUENCE</scope>
    <source>
        <strain evidence="3">PSN243</strain>
    </source>
</reference>
<evidence type="ECO:0000256" key="2">
    <source>
        <dbReference type="SAM" id="SignalP"/>
    </source>
</evidence>
<proteinExistence type="predicted"/>
<dbReference type="Proteomes" id="UP001321760">
    <property type="component" value="Unassembled WGS sequence"/>
</dbReference>
<dbReference type="EMBL" id="MU865932">
    <property type="protein sequence ID" value="KAK4450531.1"/>
    <property type="molecule type" value="Genomic_DNA"/>
</dbReference>
<evidence type="ECO:0000313" key="3">
    <source>
        <dbReference type="EMBL" id="KAK4450531.1"/>
    </source>
</evidence>
<feature type="compositionally biased region" description="Low complexity" evidence="1">
    <location>
        <begin position="207"/>
        <end position="233"/>
    </location>
</feature>
<dbReference type="AlphaFoldDB" id="A0AAV9GVC9"/>
<evidence type="ECO:0000313" key="4">
    <source>
        <dbReference type="Proteomes" id="UP001321760"/>
    </source>
</evidence>
<name>A0AAV9GVC9_9PEZI</name>
<accession>A0AAV9GVC9</accession>
<organism evidence="3 4">
    <name type="scientific">Podospora aff. communis PSN243</name>
    <dbReference type="NCBI Taxonomy" id="3040156"/>
    <lineage>
        <taxon>Eukaryota</taxon>
        <taxon>Fungi</taxon>
        <taxon>Dikarya</taxon>
        <taxon>Ascomycota</taxon>
        <taxon>Pezizomycotina</taxon>
        <taxon>Sordariomycetes</taxon>
        <taxon>Sordariomycetidae</taxon>
        <taxon>Sordariales</taxon>
        <taxon>Podosporaceae</taxon>
        <taxon>Podospora</taxon>
    </lineage>
</organism>
<gene>
    <name evidence="3" type="ORF">QBC34DRAFT_76142</name>
</gene>
<evidence type="ECO:0000256" key="1">
    <source>
        <dbReference type="SAM" id="MobiDB-lite"/>
    </source>
</evidence>
<feature type="region of interest" description="Disordered" evidence="1">
    <location>
        <begin position="204"/>
        <end position="239"/>
    </location>
</feature>